<evidence type="ECO:0000313" key="7">
    <source>
        <dbReference type="Proteomes" id="UP000887013"/>
    </source>
</evidence>
<keyword evidence="3" id="KW-0677">Repeat</keyword>
<feature type="domain" description="PDZ" evidence="5">
    <location>
        <begin position="144"/>
        <end position="230"/>
    </location>
</feature>
<dbReference type="CDD" id="cd06685">
    <property type="entry name" value="PDZ7_GRIP1-2-like"/>
    <property type="match status" value="1"/>
</dbReference>
<comment type="caution">
    <text evidence="6">The sequence shown here is derived from an EMBL/GenBank/DDBJ whole genome shotgun (WGS) entry which is preliminary data.</text>
</comment>
<evidence type="ECO:0000256" key="4">
    <source>
        <dbReference type="SAM" id="MobiDB-lite"/>
    </source>
</evidence>
<dbReference type="Gene3D" id="2.30.42.10">
    <property type="match status" value="7"/>
</dbReference>
<dbReference type="Proteomes" id="UP000887013">
    <property type="component" value="Unassembled WGS sequence"/>
</dbReference>
<dbReference type="OrthoDB" id="6420528at2759"/>
<feature type="region of interest" description="Disordered" evidence="4">
    <location>
        <begin position="1034"/>
        <end position="1063"/>
    </location>
</feature>
<dbReference type="InterPro" id="IPR041489">
    <property type="entry name" value="PDZ_6"/>
</dbReference>
<evidence type="ECO:0000259" key="5">
    <source>
        <dbReference type="PROSITE" id="PS50106"/>
    </source>
</evidence>
<keyword evidence="2" id="KW-0963">Cytoplasm</keyword>
<dbReference type="CDD" id="cd06682">
    <property type="entry name" value="PDZ5_GRIP1-2-like"/>
    <property type="match status" value="1"/>
</dbReference>
<dbReference type="FunFam" id="2.30.42.10:FF:000023">
    <property type="entry name" value="Glutamate receptor interacting protein 1"/>
    <property type="match status" value="1"/>
</dbReference>
<protein>
    <submittedName>
        <fullName evidence="6">Glutamate receptor-interacting protein 1</fullName>
    </submittedName>
</protein>
<gene>
    <name evidence="6" type="primary">GRIP1</name>
    <name evidence="6" type="ORF">NPIL_211532</name>
</gene>
<comment type="subcellular location">
    <subcellularLocation>
        <location evidence="1">Cytoplasm</location>
    </subcellularLocation>
</comment>
<evidence type="ECO:0000313" key="6">
    <source>
        <dbReference type="EMBL" id="GFS58901.1"/>
    </source>
</evidence>
<feature type="domain" description="PDZ" evidence="5">
    <location>
        <begin position="530"/>
        <end position="614"/>
    </location>
</feature>
<accession>A0A8X6JCP8</accession>
<sequence length="1077" mass="117335">MPSWSTACFGSFKKIGDSFYNKSNLDQIEESCSNVINDDRKGTLCVELEKKDGMTLGLIISGGIDKNSRPKISNLRPGSIAHRCDALAIGDYIVSVNGIRTYKLRHEEIVTLLKNAGNKVTLEIEYEIPVLVDGASNFTSKVIQVKLEKEKDSFGFTLRNGTYNGRLKSKSLIITHIRFGGPADRTGVLKTGDRLLGVDGINLLSANLKEALQFLKQIKQYAIITVEYDVSCIDAVKNATGPLLVEIDRTPGCSLGINLSCLSVPEHAIVIESIRQASIAERCGALHVGDHVLAIDGIKVDLMTSAEAMQLLRSSVGQTMKLEILPVSQIAICTSMDPYLKRGIVSTRYSAARTSFANSCYNTLSSLGELSVNSGCPYASITPPFVLQHNFDQSSNGCNMTLDPVGSCSLDASLSSASCCHSSTVGHADRTELSLHADHKGFGFNILGSSHPSDILIAPPVISCIDQGSPAERSGVLQVGDRILAINGESTEGMSIDKISNIIANSHPRISLITEFDVAEAVVPSSGIFIVKLAKKGSDLGVSLTAARNRQYGEPLIISDIEKGSIAHRTGTIQPGDKLLAINSLRTENCTVDDATAILHTCSDIVKLRIRKDETFSEDPDSTCAIVYTVELVRHGGPLGITVSGTKEPFDPIFISGLTEKGLAEKTGALHVGDRILAINGNSLRGKTLNEAICILQTCGDTVTLKISKCPCVEKFEDGNTKLKGIHCVPDNHIKTFSTPLSSADSAVDSWDSCNPRLAPDVTRIEKDGYSPSSNHNISVSYPNTLEHSKCKRATERDNTQIFWEQKIPRPSSYSGNPYLTSEEENESWHKVLEDLQTCGQSRLLRQLEESILGFDTNANQEKSMPDENLKHDLKGSSDTLSVNNLQELNSQIEQLDIDFKNNECFPDVINQFKQKDYNFRYSVCNESSHFFCQPSSSYSAPLPIEIQKVTLFKDQVYEDFGFSLSDGKYESGVYINSIRPGGPADLSGLIKPLDRILQVNNVKTYNAGLIVPLIASSGDRIELVISRPVYDDESSSEGTIGRTSNCKSWGDEEGDKEDNTSLFCPVTENKTFTKTL</sequence>
<name>A0A8X6JCP8_NEPPI</name>
<evidence type="ECO:0000256" key="2">
    <source>
        <dbReference type="ARBA" id="ARBA00022490"/>
    </source>
</evidence>
<keyword evidence="7" id="KW-1185">Reference proteome</keyword>
<feature type="domain" description="PDZ" evidence="5">
    <location>
        <begin position="244"/>
        <end position="315"/>
    </location>
</feature>
<dbReference type="FunFam" id="2.30.42.10:FF:000021">
    <property type="entry name" value="Glutamate receptor interacting protein 1"/>
    <property type="match status" value="1"/>
</dbReference>
<organism evidence="6 7">
    <name type="scientific">Nephila pilipes</name>
    <name type="common">Giant wood spider</name>
    <name type="synonym">Nephila maculata</name>
    <dbReference type="NCBI Taxonomy" id="299642"/>
    <lineage>
        <taxon>Eukaryota</taxon>
        <taxon>Metazoa</taxon>
        <taxon>Ecdysozoa</taxon>
        <taxon>Arthropoda</taxon>
        <taxon>Chelicerata</taxon>
        <taxon>Arachnida</taxon>
        <taxon>Araneae</taxon>
        <taxon>Araneomorphae</taxon>
        <taxon>Entelegynae</taxon>
        <taxon>Araneoidea</taxon>
        <taxon>Nephilidae</taxon>
        <taxon>Nephila</taxon>
    </lineage>
</organism>
<dbReference type="CDD" id="cd06681">
    <property type="entry name" value="PDZ2_GRIP1-2-like"/>
    <property type="match status" value="1"/>
</dbReference>
<dbReference type="EMBL" id="BMAW01047059">
    <property type="protein sequence ID" value="GFS58901.1"/>
    <property type="molecule type" value="Genomic_DNA"/>
</dbReference>
<dbReference type="InterPro" id="IPR036034">
    <property type="entry name" value="PDZ_sf"/>
</dbReference>
<dbReference type="GO" id="GO:0005737">
    <property type="term" value="C:cytoplasm"/>
    <property type="evidence" value="ECO:0007669"/>
    <property type="project" value="UniProtKB-SubCell"/>
</dbReference>
<dbReference type="Pfam" id="PF17820">
    <property type="entry name" value="PDZ_6"/>
    <property type="match status" value="1"/>
</dbReference>
<proteinExistence type="predicted"/>
<dbReference type="PANTHER" id="PTHR46227">
    <property type="entry name" value="GLUTAMATE RECEPTOR-INTERACTING PROTEIN GRIP"/>
    <property type="match status" value="1"/>
</dbReference>
<dbReference type="PROSITE" id="PS50106">
    <property type="entry name" value="PDZ"/>
    <property type="match status" value="7"/>
</dbReference>
<feature type="domain" description="PDZ" evidence="5">
    <location>
        <begin position="432"/>
        <end position="518"/>
    </location>
</feature>
<dbReference type="InterPro" id="IPR001478">
    <property type="entry name" value="PDZ"/>
</dbReference>
<feature type="domain" description="PDZ" evidence="5">
    <location>
        <begin position="949"/>
        <end position="1030"/>
    </location>
</feature>
<dbReference type="AlphaFoldDB" id="A0A8X6JCP8"/>
<dbReference type="InterPro" id="IPR043545">
    <property type="entry name" value="GRIP1/2"/>
</dbReference>
<feature type="domain" description="PDZ" evidence="5">
    <location>
        <begin position="629"/>
        <end position="711"/>
    </location>
</feature>
<dbReference type="SMART" id="SM00228">
    <property type="entry name" value="PDZ"/>
    <property type="match status" value="7"/>
</dbReference>
<dbReference type="GO" id="GO:0098887">
    <property type="term" value="P:neurotransmitter receptor transport, endosome to postsynaptic membrane"/>
    <property type="evidence" value="ECO:0007669"/>
    <property type="project" value="TreeGrafter"/>
</dbReference>
<dbReference type="Pfam" id="PF00595">
    <property type="entry name" value="PDZ"/>
    <property type="match status" value="6"/>
</dbReference>
<dbReference type="CDD" id="cd06684">
    <property type="entry name" value="PDZ3_GRIP1-2-like"/>
    <property type="match status" value="1"/>
</dbReference>
<keyword evidence="6" id="KW-0675">Receptor</keyword>
<dbReference type="PANTHER" id="PTHR46227:SF2">
    <property type="entry name" value="FI03335P"/>
    <property type="match status" value="1"/>
</dbReference>
<dbReference type="CDD" id="cd06683">
    <property type="entry name" value="PDZ6_GRIP1-2-like"/>
    <property type="match status" value="1"/>
</dbReference>
<dbReference type="SUPFAM" id="SSF50156">
    <property type="entry name" value="PDZ domain-like"/>
    <property type="match status" value="7"/>
</dbReference>
<feature type="domain" description="PDZ" evidence="5">
    <location>
        <begin position="45"/>
        <end position="128"/>
    </location>
</feature>
<feature type="compositionally biased region" description="Polar residues" evidence="4">
    <location>
        <begin position="1037"/>
        <end position="1048"/>
    </location>
</feature>
<evidence type="ECO:0000256" key="1">
    <source>
        <dbReference type="ARBA" id="ARBA00004496"/>
    </source>
</evidence>
<evidence type="ECO:0000256" key="3">
    <source>
        <dbReference type="ARBA" id="ARBA00022737"/>
    </source>
</evidence>
<reference evidence="6" key="1">
    <citation type="submission" date="2020-08" db="EMBL/GenBank/DDBJ databases">
        <title>Multicomponent nature underlies the extraordinary mechanical properties of spider dragline silk.</title>
        <authorList>
            <person name="Kono N."/>
            <person name="Nakamura H."/>
            <person name="Mori M."/>
            <person name="Yoshida Y."/>
            <person name="Ohtoshi R."/>
            <person name="Malay A.D."/>
            <person name="Moran D.A.P."/>
            <person name="Tomita M."/>
            <person name="Numata K."/>
            <person name="Arakawa K."/>
        </authorList>
    </citation>
    <scope>NUCLEOTIDE SEQUENCE</scope>
</reference>